<dbReference type="HOGENOM" id="CLU_3237367_0_0_9"/>
<proteinExistence type="predicted"/>
<evidence type="ECO:0000313" key="2">
    <source>
        <dbReference type="Proteomes" id="UP000003227"/>
    </source>
</evidence>
<gene>
    <name evidence="1" type="ORF">HMPREF0220_0468</name>
</gene>
<dbReference type="Proteomes" id="UP000003227">
    <property type="component" value="Unassembled WGS sequence"/>
</dbReference>
<organism evidence="1 2">
    <name type="scientific">Clostridioides difficile NAP08</name>
    <dbReference type="NCBI Taxonomy" id="525259"/>
    <lineage>
        <taxon>Bacteria</taxon>
        <taxon>Bacillati</taxon>
        <taxon>Bacillota</taxon>
        <taxon>Clostridia</taxon>
        <taxon>Peptostreptococcales</taxon>
        <taxon>Peptostreptococcaceae</taxon>
        <taxon>Clostridioides</taxon>
    </lineage>
</organism>
<dbReference type="AlphaFoldDB" id="D5Q0N6"/>
<sequence>MRDSAKSVLLLGILFLMISLENDLDGIVSFSGLLAVMSILMSY</sequence>
<protein>
    <submittedName>
        <fullName evidence="1">Uncharacterized protein</fullName>
    </submittedName>
</protein>
<evidence type="ECO:0000313" key="1">
    <source>
        <dbReference type="EMBL" id="EFH08602.1"/>
    </source>
</evidence>
<dbReference type="EMBL" id="ADNX01000011">
    <property type="protein sequence ID" value="EFH08602.1"/>
    <property type="molecule type" value="Genomic_DNA"/>
</dbReference>
<reference evidence="1 2" key="1">
    <citation type="submission" date="2010-05" db="EMBL/GenBank/DDBJ databases">
        <authorList>
            <person name="Qin X."/>
            <person name="Bachman B."/>
            <person name="Battles P."/>
            <person name="Bell A."/>
            <person name="Bess C."/>
            <person name="Bickham C."/>
            <person name="Chaboub L."/>
            <person name="Chen D."/>
            <person name="Coyle M."/>
            <person name="Deiros D.R."/>
            <person name="Dinh H."/>
            <person name="Forbes L."/>
            <person name="Fowler G."/>
            <person name="Francisco L."/>
            <person name="Fu Q."/>
            <person name="Gubbala S."/>
            <person name="Hale W."/>
            <person name="Han Y."/>
            <person name="Hemphill L."/>
            <person name="Highlander S.K."/>
            <person name="Hirani K."/>
            <person name="Hogues M."/>
            <person name="Jackson L."/>
            <person name="Jakkamsetti A."/>
            <person name="Javaid M."/>
            <person name="Jiang H."/>
            <person name="Korchina V."/>
            <person name="Kovar C."/>
            <person name="Lara F."/>
            <person name="Lee S."/>
            <person name="Mata R."/>
            <person name="Mathew T."/>
            <person name="Moen C."/>
            <person name="Morales K."/>
            <person name="Munidasa M."/>
            <person name="Nazareth L."/>
            <person name="Ngo R."/>
            <person name="Nguyen L."/>
            <person name="Okwuonu G."/>
            <person name="Ongeri F."/>
            <person name="Patil S."/>
            <person name="Petrosino J."/>
            <person name="Pham C."/>
            <person name="Pham P."/>
            <person name="Pu L.-L."/>
            <person name="Puazo M."/>
            <person name="Raj R."/>
            <person name="Reid J."/>
            <person name="Rouhana J."/>
            <person name="Saada N."/>
            <person name="Shang Y."/>
            <person name="Simmons D."/>
            <person name="Thornton R."/>
            <person name="Warren J."/>
            <person name="Weissenberger G."/>
            <person name="Zhang J."/>
            <person name="Zhang L."/>
            <person name="Zhou C."/>
            <person name="Zhu D."/>
            <person name="Muzny D."/>
            <person name="Worley K."/>
            <person name="Gibbs R."/>
        </authorList>
    </citation>
    <scope>NUCLEOTIDE SEQUENCE [LARGE SCALE GENOMIC DNA]</scope>
    <source>
        <strain evidence="1 2">NAP08</strain>
    </source>
</reference>
<comment type="caution">
    <text evidence="1">The sequence shown here is derived from an EMBL/GenBank/DDBJ whole genome shotgun (WGS) entry which is preliminary data.</text>
</comment>
<accession>D5Q0N6</accession>
<name>D5Q0N6_CLODI</name>